<sequence>MATSNSAKSNKTVGCAFAIILLLCSPFIGMMFLVTGITTLLGGGEDGFDIPEQEQTTGVNQDAIEKSSGFPQAAEQYYPIYVEAGKKYGVPWNIIAAIHSVESSFGADTGKSVDPKTGKMVGAQGHTQFMDKTWLGWSYPGGTKSGDLPDSLNNIINDPKMIAKYGGYGVDADGDGVADRNNPKDALHATAKYLAANYKQGGSWEKAIWLYNHSQDYVNLVMQRAHQYANTVPTGGPTTGNNGTALPSTGKFAMPTKGSINTSSYGMRFHPIKHVWKMHTGLDMAAPAGTPIFAADNGKVVSAGTSSGYGHLITIDHGGGIVTRYAHMYANGLFVKAGDAVTKGQKIGAVGSDGYSTGPHLHFEVMVNGQFTNPLCWISNQCKPGEKK</sequence>
<dbReference type="PANTHER" id="PTHR21666">
    <property type="entry name" value="PEPTIDASE-RELATED"/>
    <property type="match status" value="1"/>
</dbReference>
<dbReference type="InterPro" id="IPR023346">
    <property type="entry name" value="Lysozyme-like_dom_sf"/>
</dbReference>
<reference evidence="4 5" key="1">
    <citation type="submission" date="2016-11" db="EMBL/GenBank/DDBJ databases">
        <authorList>
            <person name="Jaros S."/>
            <person name="Januszkiewicz K."/>
            <person name="Wedrychowicz H."/>
        </authorList>
    </citation>
    <scope>NUCLEOTIDE SEQUENCE [LARGE SCALE GENOMIC DNA]</scope>
    <source>
        <strain evidence="4 5">DSM 44666</strain>
    </source>
</reference>
<dbReference type="SUPFAM" id="SSF53955">
    <property type="entry name" value="Lysozyme-like"/>
    <property type="match status" value="1"/>
</dbReference>
<dbReference type="InterPro" id="IPR016047">
    <property type="entry name" value="M23ase_b-sheet_dom"/>
</dbReference>
<name>A0A1M4WLZ7_9BACL</name>
<dbReference type="CDD" id="cd13399">
    <property type="entry name" value="Slt35-like"/>
    <property type="match status" value="1"/>
</dbReference>
<dbReference type="Proteomes" id="UP000184476">
    <property type="component" value="Unassembled WGS sequence"/>
</dbReference>
<dbReference type="GO" id="GO:0004222">
    <property type="term" value="F:metalloendopeptidase activity"/>
    <property type="evidence" value="ECO:0007669"/>
    <property type="project" value="TreeGrafter"/>
</dbReference>
<feature type="domain" description="Transglycosylase SLT" evidence="3">
    <location>
        <begin position="164"/>
        <end position="217"/>
    </location>
</feature>
<accession>A0A1M4WLZ7</accession>
<dbReference type="Pfam" id="PF01551">
    <property type="entry name" value="Peptidase_M23"/>
    <property type="match status" value="1"/>
</dbReference>
<evidence type="ECO:0000259" key="3">
    <source>
        <dbReference type="Pfam" id="PF13406"/>
    </source>
</evidence>
<dbReference type="InterPro" id="IPR011055">
    <property type="entry name" value="Dup_hybrid_motif"/>
</dbReference>
<keyword evidence="5" id="KW-1185">Reference proteome</keyword>
<dbReference type="Gene3D" id="2.70.70.10">
    <property type="entry name" value="Glucose Permease (Domain IIA)"/>
    <property type="match status" value="1"/>
</dbReference>
<evidence type="ECO:0000313" key="4">
    <source>
        <dbReference type="EMBL" id="SHE82073.1"/>
    </source>
</evidence>
<dbReference type="InterPro" id="IPR031304">
    <property type="entry name" value="SLT_2"/>
</dbReference>
<evidence type="ECO:0000259" key="2">
    <source>
        <dbReference type="Pfam" id="PF01551"/>
    </source>
</evidence>
<dbReference type="AlphaFoldDB" id="A0A1M4WLZ7"/>
<dbReference type="CDD" id="cd12797">
    <property type="entry name" value="M23_peptidase"/>
    <property type="match status" value="1"/>
</dbReference>
<organism evidence="4 5">
    <name type="scientific">Seinonella peptonophila</name>
    <dbReference type="NCBI Taxonomy" id="112248"/>
    <lineage>
        <taxon>Bacteria</taxon>
        <taxon>Bacillati</taxon>
        <taxon>Bacillota</taxon>
        <taxon>Bacilli</taxon>
        <taxon>Bacillales</taxon>
        <taxon>Thermoactinomycetaceae</taxon>
        <taxon>Seinonella</taxon>
    </lineage>
</organism>
<dbReference type="RefSeq" id="WP_073154354.1">
    <property type="nucleotide sequence ID" value="NZ_FQVL01000003.1"/>
</dbReference>
<dbReference type="PANTHER" id="PTHR21666:SF289">
    <property type="entry name" value="L-ALA--D-GLU ENDOPEPTIDASE"/>
    <property type="match status" value="1"/>
</dbReference>
<protein>
    <submittedName>
        <fullName evidence="4">Murein DD-endopeptidase MepM and murein hydrolase activator NlpD, contain LysM domain</fullName>
    </submittedName>
</protein>
<gene>
    <name evidence="4" type="ORF">SAMN05444392_103276</name>
</gene>
<evidence type="ECO:0000256" key="1">
    <source>
        <dbReference type="ARBA" id="ARBA00022729"/>
    </source>
</evidence>
<dbReference type="InterPro" id="IPR050570">
    <property type="entry name" value="Cell_wall_metabolism_enzyme"/>
</dbReference>
<dbReference type="STRING" id="112248.SAMN05444392_103276"/>
<dbReference type="Pfam" id="PF13406">
    <property type="entry name" value="SLT_2"/>
    <property type="match status" value="2"/>
</dbReference>
<proteinExistence type="predicted"/>
<dbReference type="OrthoDB" id="9809488at2"/>
<dbReference type="SUPFAM" id="SSF51261">
    <property type="entry name" value="Duplicated hybrid motif"/>
    <property type="match status" value="1"/>
</dbReference>
<evidence type="ECO:0000313" key="5">
    <source>
        <dbReference type="Proteomes" id="UP000184476"/>
    </source>
</evidence>
<keyword evidence="4" id="KW-0378">Hydrolase</keyword>
<keyword evidence="1" id="KW-0732">Signal</keyword>
<dbReference type="EMBL" id="FQVL01000003">
    <property type="protein sequence ID" value="SHE82073.1"/>
    <property type="molecule type" value="Genomic_DNA"/>
</dbReference>
<feature type="domain" description="Transglycosylase SLT" evidence="3">
    <location>
        <begin position="73"/>
        <end position="111"/>
    </location>
</feature>
<dbReference type="Gene3D" id="1.10.530.10">
    <property type="match status" value="1"/>
</dbReference>
<feature type="domain" description="M23ase beta-sheet core" evidence="2">
    <location>
        <begin position="277"/>
        <end position="374"/>
    </location>
</feature>